<dbReference type="AlphaFoldDB" id="A0A5S3UQE2"/>
<dbReference type="PROSITE" id="PS51257">
    <property type="entry name" value="PROKAR_LIPOPROTEIN"/>
    <property type="match status" value="1"/>
</dbReference>
<protein>
    <recommendedName>
        <fullName evidence="3">Lipoprotein</fullName>
    </recommendedName>
</protein>
<sequence length="235" mass="27088">MSFLKVLSTVFIFTILSGCASTAKTNLLDTPVLEKDTSLVVLYYVPEYKINYTEEGFLHEDRKGSEFSGVWDLERDMSPYLSNYFNENGFNAVEVSNFIDSSEVKKYIMSPQKSKENEEIKNKILADLKEKGEVLLVEVYITDVEASTNLVSQSGLYGWLNFKVTDVKTKEQVLHNYNWIVYKFKHDSENIKKAVEKNDLLNFKSFLKKSVDTLTIQKYTAINERPILTIINEPK</sequence>
<name>A0A5S3UQE2_9GAMM</name>
<gene>
    <name evidence="1" type="ORF">CWC22_011950</name>
</gene>
<dbReference type="EMBL" id="CP045429">
    <property type="protein sequence ID" value="QPB83666.1"/>
    <property type="molecule type" value="Genomic_DNA"/>
</dbReference>
<dbReference type="RefSeq" id="WP_125561583.1">
    <property type="nucleotide sequence ID" value="NZ_CP045429.1"/>
</dbReference>
<evidence type="ECO:0000313" key="1">
    <source>
        <dbReference type="EMBL" id="QPB83666.1"/>
    </source>
</evidence>
<evidence type="ECO:0008006" key="3">
    <source>
        <dbReference type="Google" id="ProtNLM"/>
    </source>
</evidence>
<reference evidence="1 2" key="1">
    <citation type="submission" date="2019-10" db="EMBL/GenBank/DDBJ databases">
        <title>Pseudoalteromonas rubra S4059.</title>
        <authorList>
            <person name="Paulsen S."/>
            <person name="Wang X."/>
        </authorList>
    </citation>
    <scope>NUCLEOTIDE SEQUENCE [LARGE SCALE GENOMIC DNA]</scope>
    <source>
        <strain evidence="1 2">S4059</strain>
    </source>
</reference>
<evidence type="ECO:0000313" key="2">
    <source>
        <dbReference type="Proteomes" id="UP000305729"/>
    </source>
</evidence>
<dbReference type="Proteomes" id="UP000305729">
    <property type="component" value="Chromosome 1"/>
</dbReference>
<accession>A0A5S3UQE2</accession>
<organism evidence="1 2">
    <name type="scientific">Pseudoalteromonas rubra</name>
    <dbReference type="NCBI Taxonomy" id="43658"/>
    <lineage>
        <taxon>Bacteria</taxon>
        <taxon>Pseudomonadati</taxon>
        <taxon>Pseudomonadota</taxon>
        <taxon>Gammaproteobacteria</taxon>
        <taxon>Alteromonadales</taxon>
        <taxon>Pseudoalteromonadaceae</taxon>
        <taxon>Pseudoalteromonas</taxon>
    </lineage>
</organism>
<proteinExistence type="predicted"/>